<protein>
    <submittedName>
        <fullName evidence="2">MYM-type Zinc finger with FCS sequence motif</fullName>
    </submittedName>
</protein>
<dbReference type="Pfam" id="PF24273">
    <property type="entry name" value="TRASH_HVO_1752_C"/>
    <property type="match status" value="1"/>
</dbReference>
<evidence type="ECO:0000313" key="3">
    <source>
        <dbReference type="Proteomes" id="UP000010469"/>
    </source>
</evidence>
<accession>L0A927</accession>
<reference evidence="3" key="1">
    <citation type="submission" date="2012-03" db="EMBL/GenBank/DDBJ databases">
        <title>Complete genome of Caldisphaera lagunensis DSM 15908.</title>
        <authorList>
            <person name="Lucas S."/>
            <person name="Copeland A."/>
            <person name="Lapidus A."/>
            <person name="Glavina del Rio T."/>
            <person name="Dalin E."/>
            <person name="Tice H."/>
            <person name="Bruce D."/>
            <person name="Goodwin L."/>
            <person name="Pitluck S."/>
            <person name="Peters L."/>
            <person name="Mikhailova N."/>
            <person name="Teshima H."/>
            <person name="Kyrpides N."/>
            <person name="Mavromatis K."/>
            <person name="Ivanova N."/>
            <person name="Brettin T."/>
            <person name="Detter J.C."/>
            <person name="Han C."/>
            <person name="Larimer F."/>
            <person name="Land M."/>
            <person name="Hauser L."/>
            <person name="Markowitz V."/>
            <person name="Cheng J.-F."/>
            <person name="Hugenholtz P."/>
            <person name="Woyke T."/>
            <person name="Wu D."/>
            <person name="Spring S."/>
            <person name="Schroeder M."/>
            <person name="Brambilla E."/>
            <person name="Klenk H.-P."/>
            <person name="Eisen J.A."/>
        </authorList>
    </citation>
    <scope>NUCLEOTIDE SEQUENCE [LARGE SCALE GENOMIC DNA]</scope>
    <source>
        <strain evidence="3">DSM 15908 / JCM 11604 / IC-154</strain>
    </source>
</reference>
<dbReference type="eggNOG" id="arCOG08078">
    <property type="taxonomic scope" value="Archaea"/>
</dbReference>
<gene>
    <name evidence="2" type="ordered locus">Calag_0615</name>
</gene>
<dbReference type="KEGG" id="clg:Calag_0615"/>
<sequence>MNLRINDIEGKVCESCGKPLTVEDVYARKIGNEIHYFCCSHCADAFERKMKQG</sequence>
<dbReference type="AlphaFoldDB" id="L0A927"/>
<keyword evidence="3" id="KW-1185">Reference proteome</keyword>
<dbReference type="InParanoid" id="L0A927"/>
<evidence type="ECO:0000313" key="2">
    <source>
        <dbReference type="EMBL" id="AFZ70371.1"/>
    </source>
</evidence>
<dbReference type="HOGENOM" id="CLU_209487_0_0_2"/>
<organism evidence="2 3">
    <name type="scientific">Caldisphaera lagunensis (strain DSM 15908 / JCM 11604 / ANMR 0165 / IC-154)</name>
    <dbReference type="NCBI Taxonomy" id="1056495"/>
    <lineage>
        <taxon>Archaea</taxon>
        <taxon>Thermoproteota</taxon>
        <taxon>Thermoprotei</taxon>
        <taxon>Acidilobales</taxon>
        <taxon>Caldisphaeraceae</taxon>
        <taxon>Caldisphaera</taxon>
    </lineage>
</organism>
<evidence type="ECO:0000259" key="1">
    <source>
        <dbReference type="SMART" id="SM00746"/>
    </source>
</evidence>
<dbReference type="SMART" id="SM00746">
    <property type="entry name" value="TRASH"/>
    <property type="match status" value="1"/>
</dbReference>
<dbReference type="EMBL" id="CP003378">
    <property type="protein sequence ID" value="AFZ70371.1"/>
    <property type="molecule type" value="Genomic_DNA"/>
</dbReference>
<feature type="domain" description="TRASH" evidence="1">
    <location>
        <begin position="13"/>
        <end position="50"/>
    </location>
</feature>
<dbReference type="RefSeq" id="WP_015232269.1">
    <property type="nucleotide sequence ID" value="NC_019791.1"/>
</dbReference>
<proteinExistence type="predicted"/>
<name>L0A927_CALLD</name>
<dbReference type="InterPro" id="IPR056526">
    <property type="entry name" value="TRASH_HVO_1752"/>
</dbReference>
<dbReference type="InterPro" id="IPR011017">
    <property type="entry name" value="TRASH_dom"/>
</dbReference>
<dbReference type="Proteomes" id="UP000010469">
    <property type="component" value="Chromosome"/>
</dbReference>
<dbReference type="STRING" id="1056495.Calag_0615"/>
<dbReference type="GeneID" id="14211875"/>